<reference evidence="1" key="1">
    <citation type="submission" date="2014-09" db="EMBL/GenBank/DDBJ databases">
        <authorList>
            <person name="Magalhaes I.L.F."/>
            <person name="Oliveira U."/>
            <person name="Santos F.R."/>
            <person name="Vidigal T.H.D.A."/>
            <person name="Brescovit A.D."/>
            <person name="Santos A.J."/>
        </authorList>
    </citation>
    <scope>NUCLEOTIDE SEQUENCE</scope>
    <source>
        <tissue evidence="1">Shoot tissue taken approximately 20 cm above the soil surface</tissue>
    </source>
</reference>
<protein>
    <submittedName>
        <fullName evidence="1">Uncharacterized protein</fullName>
    </submittedName>
</protein>
<sequence length="21" mass="2425">MLQIAVSSLQKVDRIYLGYQV</sequence>
<evidence type="ECO:0000313" key="1">
    <source>
        <dbReference type="EMBL" id="JAD49522.1"/>
    </source>
</evidence>
<accession>A0A0A9AR17</accession>
<organism evidence="1">
    <name type="scientific">Arundo donax</name>
    <name type="common">Giant reed</name>
    <name type="synonym">Donax arundinaceus</name>
    <dbReference type="NCBI Taxonomy" id="35708"/>
    <lineage>
        <taxon>Eukaryota</taxon>
        <taxon>Viridiplantae</taxon>
        <taxon>Streptophyta</taxon>
        <taxon>Embryophyta</taxon>
        <taxon>Tracheophyta</taxon>
        <taxon>Spermatophyta</taxon>
        <taxon>Magnoliopsida</taxon>
        <taxon>Liliopsida</taxon>
        <taxon>Poales</taxon>
        <taxon>Poaceae</taxon>
        <taxon>PACMAD clade</taxon>
        <taxon>Arundinoideae</taxon>
        <taxon>Arundineae</taxon>
        <taxon>Arundo</taxon>
    </lineage>
</organism>
<proteinExistence type="predicted"/>
<dbReference type="AlphaFoldDB" id="A0A0A9AR17"/>
<name>A0A0A9AR17_ARUDO</name>
<reference evidence="1" key="2">
    <citation type="journal article" date="2015" name="Data Brief">
        <title>Shoot transcriptome of the giant reed, Arundo donax.</title>
        <authorList>
            <person name="Barrero R.A."/>
            <person name="Guerrero F.D."/>
            <person name="Moolhuijzen P."/>
            <person name="Goolsby J.A."/>
            <person name="Tidwell J."/>
            <person name="Bellgard S.E."/>
            <person name="Bellgard M.I."/>
        </authorList>
    </citation>
    <scope>NUCLEOTIDE SEQUENCE</scope>
    <source>
        <tissue evidence="1">Shoot tissue taken approximately 20 cm above the soil surface</tissue>
    </source>
</reference>
<dbReference type="EMBL" id="GBRH01248373">
    <property type="protein sequence ID" value="JAD49522.1"/>
    <property type="molecule type" value="Transcribed_RNA"/>
</dbReference>